<gene>
    <name evidence="1" type="ORF">CSH63_04405</name>
</gene>
<evidence type="ECO:0000313" key="2">
    <source>
        <dbReference type="Proteomes" id="UP000267804"/>
    </source>
</evidence>
<dbReference type="KEGG" id="mtua:CSH63_04405"/>
<sequence length="122" mass="13391">MAPAMTIKHSFSEGNGFLGLEISGGQVRGGVARLLRRSLKVANRFDRHCYEIRSPHGLGLTPEAVRLFEEPRAFGVVHCLLKLCCGLLAGLLALLQPRDACSKVILLCHEMRIVTARDLGRI</sequence>
<evidence type="ECO:0000313" key="1">
    <source>
        <dbReference type="EMBL" id="AYF26715.1"/>
    </source>
</evidence>
<dbReference type="AlphaFoldDB" id="A0A386WEH3"/>
<dbReference type="Proteomes" id="UP000267804">
    <property type="component" value="Chromosome"/>
</dbReference>
<accession>A0A386WEH3</accession>
<name>A0A386WEH3_9ACTN</name>
<proteinExistence type="predicted"/>
<reference evidence="1 2" key="1">
    <citation type="submission" date="2017-10" db="EMBL/GenBank/DDBJ databases">
        <title>Integration of genomic and chemical information greatly accelerates assignment of the full stereostructure of myelolactone, a potent inhibitor of myeloma from a marine-derived Micromonospora.</title>
        <authorList>
            <person name="Kim M.C."/>
            <person name="Machado H."/>
            <person name="Jensen P.R."/>
            <person name="Fenical W."/>
        </authorList>
    </citation>
    <scope>NUCLEOTIDE SEQUENCE [LARGE SCALE GENOMIC DNA]</scope>
    <source>
        <strain evidence="1 2">CNY-010</strain>
    </source>
</reference>
<dbReference type="EMBL" id="CP024087">
    <property type="protein sequence ID" value="AYF26715.1"/>
    <property type="molecule type" value="Genomic_DNA"/>
</dbReference>
<protein>
    <submittedName>
        <fullName evidence="1">Uncharacterized protein</fullName>
    </submittedName>
</protein>
<organism evidence="1 2">
    <name type="scientific">Micromonospora tulbaghiae</name>
    <dbReference type="NCBI Taxonomy" id="479978"/>
    <lineage>
        <taxon>Bacteria</taxon>
        <taxon>Bacillati</taxon>
        <taxon>Actinomycetota</taxon>
        <taxon>Actinomycetes</taxon>
        <taxon>Micromonosporales</taxon>
        <taxon>Micromonosporaceae</taxon>
        <taxon>Micromonospora</taxon>
    </lineage>
</organism>